<evidence type="ECO:0000313" key="2">
    <source>
        <dbReference type="EMBL" id="WCZ39367.1"/>
    </source>
</evidence>
<name>A0ABY7UKX7_9CORY</name>
<dbReference type="SUPFAM" id="SSF53448">
    <property type="entry name" value="Nucleotide-diphospho-sugar transferases"/>
    <property type="match status" value="1"/>
</dbReference>
<keyword evidence="2" id="KW-0808">Transferase</keyword>
<dbReference type="Pfam" id="PF00535">
    <property type="entry name" value="Glycos_transf_2"/>
    <property type="match status" value="1"/>
</dbReference>
<dbReference type="Proteomes" id="UP001218071">
    <property type="component" value="Chromosome"/>
</dbReference>
<dbReference type="PANTHER" id="PTHR22916">
    <property type="entry name" value="GLYCOSYLTRANSFERASE"/>
    <property type="match status" value="1"/>
</dbReference>
<accession>A0ABY7UKX7</accession>
<dbReference type="PANTHER" id="PTHR22916:SF3">
    <property type="entry name" value="UDP-GLCNAC:BETAGAL BETA-1,3-N-ACETYLGLUCOSAMINYLTRANSFERASE-LIKE PROTEIN 1"/>
    <property type="match status" value="1"/>
</dbReference>
<evidence type="ECO:0000259" key="1">
    <source>
        <dbReference type="Pfam" id="PF00535"/>
    </source>
</evidence>
<dbReference type="InterPro" id="IPR029044">
    <property type="entry name" value="Nucleotide-diphossugar_trans"/>
</dbReference>
<dbReference type="CDD" id="cd00761">
    <property type="entry name" value="Glyco_tranf_GTA_type"/>
    <property type="match status" value="1"/>
</dbReference>
<protein>
    <submittedName>
        <fullName evidence="2">Glycosyl transferase</fullName>
    </submittedName>
</protein>
<dbReference type="EMBL" id="CP063194">
    <property type="protein sequence ID" value="WCZ39367.1"/>
    <property type="molecule type" value="Genomic_DNA"/>
</dbReference>
<gene>
    <name evidence="2" type="ORF">CJEDD_08895</name>
</gene>
<dbReference type="RefSeq" id="WP_042407474.1">
    <property type="nucleotide sequence ID" value="NZ_CBYN010000057.1"/>
</dbReference>
<dbReference type="InterPro" id="IPR001173">
    <property type="entry name" value="Glyco_trans_2-like"/>
</dbReference>
<dbReference type="GO" id="GO:0016740">
    <property type="term" value="F:transferase activity"/>
    <property type="evidence" value="ECO:0007669"/>
    <property type="project" value="UniProtKB-KW"/>
</dbReference>
<feature type="domain" description="Glycosyltransferase 2-like" evidence="1">
    <location>
        <begin position="6"/>
        <end position="168"/>
    </location>
</feature>
<sequence>MNPIVSVIVPSYNPGAKFTQCLASLDRLREVLEFQAVLVDDCSTDSTYARIVRFGGTRDWVTPHQLERNSGSPSKPRNIGLTLATGDYVIYLDADDQILPEGVIAALDVARRTNADFVRAPLIRVDGGGEQLMNTIDNWSAFRSRSEKAKAIVRFHSTIPTALFSRQFLLDHALTWSTDLHIAEDAVFLYQALAAGTVEYADVPLYIYDSTSVAGQTSATQRYENAEMRNHIIAWSECQRILATLGIDYFATRGQVALQAVIRNMIRYNRNGFDRDTFREFGNLLRSHPSVAQYTYNDRFAEIRDLILADRYEDFLEAIKARMVIAGPDLKFIIPALPTLEQHYQVCIDEWLSHDEHDQLRSEKLLSWAEIIFCEWMLGNAVWYSERKKPEQRLVVRLHRFELTKEYGLDVETENVDRFVVIAPALVDELQITFGIPRTRIAYVPNFIPINDYDRGTDPSRVFNLAMVGFVPKLKGLHRALELLAELRKYDKRYTLSLYGKHPSEYPWVMSNPEEVAYFEYCNQIVRENNLMDAVHFGGWIDTKKVLSNVGFVLSLSDVEGSHVAATEGFASGAISLILHWPGALFLYPKNFIFRTLDEICGYILDKSDQQVYEREQKIGAEAMKRLYK</sequence>
<dbReference type="Gene3D" id="3.40.50.2000">
    <property type="entry name" value="Glycogen Phosphorylase B"/>
    <property type="match status" value="1"/>
</dbReference>
<evidence type="ECO:0000313" key="3">
    <source>
        <dbReference type="Proteomes" id="UP001218071"/>
    </source>
</evidence>
<proteinExistence type="predicted"/>
<dbReference type="Gene3D" id="3.90.550.10">
    <property type="entry name" value="Spore Coat Polysaccharide Biosynthesis Protein SpsA, Chain A"/>
    <property type="match status" value="1"/>
</dbReference>
<reference evidence="2 3" key="1">
    <citation type="submission" date="2020-10" db="EMBL/GenBank/DDBJ databases">
        <title>Complete genome sequence of Corynebacterium jeddahense DSM 45997, type strain of Corynebacterium jeddahense.</title>
        <authorList>
            <person name="Busche T."/>
            <person name="Kalinowski J."/>
            <person name="Ruckert C."/>
        </authorList>
    </citation>
    <scope>NUCLEOTIDE SEQUENCE [LARGE SCALE GENOMIC DNA]</scope>
    <source>
        <strain evidence="2 3">DSM 45997</strain>
    </source>
</reference>
<dbReference type="SUPFAM" id="SSF53756">
    <property type="entry name" value="UDP-Glycosyltransferase/glycogen phosphorylase"/>
    <property type="match status" value="1"/>
</dbReference>
<organism evidence="2 3">
    <name type="scientific">Corynebacterium jeddahense</name>
    <dbReference type="NCBI Taxonomy" id="1414719"/>
    <lineage>
        <taxon>Bacteria</taxon>
        <taxon>Bacillati</taxon>
        <taxon>Actinomycetota</taxon>
        <taxon>Actinomycetes</taxon>
        <taxon>Mycobacteriales</taxon>
        <taxon>Corynebacteriaceae</taxon>
        <taxon>Corynebacterium</taxon>
    </lineage>
</organism>
<keyword evidence="3" id="KW-1185">Reference proteome</keyword>